<dbReference type="SUPFAM" id="SSF51182">
    <property type="entry name" value="RmlC-like cupins"/>
    <property type="match status" value="1"/>
</dbReference>
<organism evidence="4 5">
    <name type="scientific">Bifidobacterium callitrichos</name>
    <dbReference type="NCBI Taxonomy" id="762209"/>
    <lineage>
        <taxon>Bacteria</taxon>
        <taxon>Bacillati</taxon>
        <taxon>Actinomycetota</taxon>
        <taxon>Actinomycetes</taxon>
        <taxon>Bifidobacteriales</taxon>
        <taxon>Bifidobacteriaceae</taxon>
        <taxon>Bifidobacterium</taxon>
    </lineage>
</organism>
<dbReference type="InterPro" id="IPR000888">
    <property type="entry name" value="RmlC-like"/>
</dbReference>
<evidence type="ECO:0000313" key="5">
    <source>
        <dbReference type="Proteomes" id="UP000326060"/>
    </source>
</evidence>
<comment type="function">
    <text evidence="3">Catalyzes the epimerization of the C3' and C5'positions of dTDP-6-deoxy-D-xylo-4-hexulose, forming dTDP-6-deoxy-L-lyxo-4-hexulose.</text>
</comment>
<gene>
    <name evidence="4" type="primary">rfbC</name>
    <name evidence="4" type="ORF">EMB92_10770</name>
</gene>
<dbReference type="AlphaFoldDB" id="A0A5M9Z9X9"/>
<dbReference type="InterPro" id="IPR014710">
    <property type="entry name" value="RmlC-like_jellyroll"/>
</dbReference>
<dbReference type="NCBIfam" id="TIGR01221">
    <property type="entry name" value="rmlC"/>
    <property type="match status" value="1"/>
</dbReference>
<evidence type="ECO:0000256" key="1">
    <source>
        <dbReference type="ARBA" id="ARBA00010154"/>
    </source>
</evidence>
<comment type="similarity">
    <text evidence="1 3">Belongs to the dTDP-4-dehydrorhamnose 3,5-epimerase family.</text>
</comment>
<dbReference type="InterPro" id="IPR011051">
    <property type="entry name" value="RmlC_Cupin_sf"/>
</dbReference>
<reference evidence="4 5" key="1">
    <citation type="journal article" date="2019" name="Syst. Appl. Microbiol.">
        <title>Characterization of Bifidobacterium species in feaces of the Egyptian fruit bat: Description of B. vespertilionis sp. nov. and B. rousetti sp. nov.</title>
        <authorList>
            <person name="Modesto M."/>
            <person name="Satti M."/>
            <person name="Watanabe K."/>
            <person name="Puglisi E."/>
            <person name="Morelli L."/>
            <person name="Huang C.-H."/>
            <person name="Liou J.-S."/>
            <person name="Miyashita M."/>
            <person name="Tamura T."/>
            <person name="Saito S."/>
            <person name="Mori K."/>
            <person name="Huang L."/>
            <person name="Sciavilla P."/>
            <person name="Sandri C."/>
            <person name="Spiezio C."/>
            <person name="Vitali F."/>
            <person name="Cavalieri D."/>
            <person name="Perpetuini G."/>
            <person name="Tofalo R."/>
            <person name="Bonetti A."/>
            <person name="Arita M."/>
            <person name="Mattarelli P."/>
        </authorList>
    </citation>
    <scope>NUCLEOTIDE SEQUENCE [LARGE SCALE GENOMIC DNA]</scope>
    <source>
        <strain evidence="4 5">RST27</strain>
    </source>
</reference>
<protein>
    <recommendedName>
        <fullName evidence="3">dTDP-4-dehydrorhamnose 3,5-epimerase</fullName>
        <ecNumber evidence="3">5.1.3.13</ecNumber>
    </recommendedName>
    <alternativeName>
        <fullName evidence="3">Thymidine diphospho-4-keto-rhamnose 3,5-epimerase</fullName>
    </alternativeName>
</protein>
<evidence type="ECO:0000256" key="3">
    <source>
        <dbReference type="RuleBase" id="RU364069"/>
    </source>
</evidence>
<dbReference type="GO" id="GO:0000271">
    <property type="term" value="P:polysaccharide biosynthetic process"/>
    <property type="evidence" value="ECO:0007669"/>
    <property type="project" value="TreeGrafter"/>
</dbReference>
<comment type="catalytic activity">
    <reaction evidence="3">
        <text>dTDP-4-dehydro-6-deoxy-alpha-D-glucose = dTDP-4-dehydro-beta-L-rhamnose</text>
        <dbReference type="Rhea" id="RHEA:16969"/>
        <dbReference type="ChEBI" id="CHEBI:57649"/>
        <dbReference type="ChEBI" id="CHEBI:62830"/>
        <dbReference type="EC" id="5.1.3.13"/>
    </reaction>
</comment>
<dbReference type="PANTHER" id="PTHR21047:SF2">
    <property type="entry name" value="THYMIDINE DIPHOSPHO-4-KETO-RHAMNOSE 3,5-EPIMERASE"/>
    <property type="match status" value="1"/>
</dbReference>
<dbReference type="Proteomes" id="UP000326060">
    <property type="component" value="Unassembled WGS sequence"/>
</dbReference>
<accession>A0A5M9Z9X9</accession>
<dbReference type="CDD" id="cd00438">
    <property type="entry name" value="cupin_RmlC"/>
    <property type="match status" value="1"/>
</dbReference>
<dbReference type="GO" id="GO:0019305">
    <property type="term" value="P:dTDP-rhamnose biosynthetic process"/>
    <property type="evidence" value="ECO:0007669"/>
    <property type="project" value="UniProtKB-UniRule"/>
</dbReference>
<dbReference type="GO" id="GO:0008830">
    <property type="term" value="F:dTDP-4-dehydrorhamnose 3,5-epimerase activity"/>
    <property type="evidence" value="ECO:0007669"/>
    <property type="project" value="UniProtKB-UniRule"/>
</dbReference>
<dbReference type="GO" id="GO:0005829">
    <property type="term" value="C:cytosol"/>
    <property type="evidence" value="ECO:0007669"/>
    <property type="project" value="TreeGrafter"/>
</dbReference>
<name>A0A5M9Z9X9_9BIFI</name>
<comment type="subunit">
    <text evidence="3">Homodimer.</text>
</comment>
<dbReference type="Pfam" id="PF00908">
    <property type="entry name" value="dTDP_sugar_isom"/>
    <property type="match status" value="1"/>
</dbReference>
<evidence type="ECO:0000256" key="2">
    <source>
        <dbReference type="PIRSR" id="PIRSR600888-3"/>
    </source>
</evidence>
<proteinExistence type="inferred from homology"/>
<dbReference type="Gene3D" id="2.60.120.10">
    <property type="entry name" value="Jelly Rolls"/>
    <property type="match status" value="1"/>
</dbReference>
<evidence type="ECO:0000313" key="4">
    <source>
        <dbReference type="EMBL" id="KAA8815141.1"/>
    </source>
</evidence>
<dbReference type="PANTHER" id="PTHR21047">
    <property type="entry name" value="DTDP-6-DEOXY-D-GLUCOSE-3,5 EPIMERASE"/>
    <property type="match status" value="1"/>
</dbReference>
<comment type="pathway">
    <text evidence="3">Carbohydrate biosynthesis; dTDP-L-rhamnose biosynthesis.</text>
</comment>
<dbReference type="EMBL" id="RZJP01000005">
    <property type="protein sequence ID" value="KAA8815141.1"/>
    <property type="molecule type" value="Genomic_DNA"/>
</dbReference>
<sequence>MVIIDRALACALLATRRLGDNRGWFQIDFSVRELQETGLSFDHVEQLNHSYTEHAGVVRGLNYQADPYAQAKVVSCIAGAVYSVGVDITPSSETFGQWCGFQLTPENHRCMYVPRGYAHGFVTLCDNTELQYLTDNVYSGDHAKSIRYDDPDLAIDWTMGGIVGLRPDILSEKNRQAPLLRDAL</sequence>
<feature type="site" description="Participates in a stacking interaction with the thymidine ring of dTDP-4-oxo-6-deoxyglucose" evidence="2">
    <location>
        <position position="138"/>
    </location>
</feature>
<comment type="caution">
    <text evidence="4">The sequence shown here is derived from an EMBL/GenBank/DDBJ whole genome shotgun (WGS) entry which is preliminary data.</text>
</comment>
<dbReference type="RefSeq" id="WP_150394884.1">
    <property type="nucleotide sequence ID" value="NZ_RZJP01000005.1"/>
</dbReference>
<dbReference type="UniPathway" id="UPA00124"/>
<keyword evidence="3 4" id="KW-0413">Isomerase</keyword>
<dbReference type="EC" id="5.1.3.13" evidence="3"/>